<gene>
    <name evidence="2" type="ORF">GOP47_0008604</name>
</gene>
<accession>A0A9D4ZIC4</accession>
<dbReference type="Proteomes" id="UP000886520">
    <property type="component" value="Chromosome 8"/>
</dbReference>
<dbReference type="EMBL" id="JABFUD020000008">
    <property type="protein sequence ID" value="KAI5076539.1"/>
    <property type="molecule type" value="Genomic_DNA"/>
</dbReference>
<organism evidence="2 3">
    <name type="scientific">Adiantum capillus-veneris</name>
    <name type="common">Maidenhair fern</name>
    <dbReference type="NCBI Taxonomy" id="13818"/>
    <lineage>
        <taxon>Eukaryota</taxon>
        <taxon>Viridiplantae</taxon>
        <taxon>Streptophyta</taxon>
        <taxon>Embryophyta</taxon>
        <taxon>Tracheophyta</taxon>
        <taxon>Polypodiopsida</taxon>
        <taxon>Polypodiidae</taxon>
        <taxon>Polypodiales</taxon>
        <taxon>Pteridineae</taxon>
        <taxon>Pteridaceae</taxon>
        <taxon>Vittarioideae</taxon>
        <taxon>Adiantum</taxon>
    </lineage>
</organism>
<protein>
    <submittedName>
        <fullName evidence="2">Uncharacterized protein</fullName>
    </submittedName>
</protein>
<feature type="region of interest" description="Disordered" evidence="1">
    <location>
        <begin position="103"/>
        <end position="132"/>
    </location>
</feature>
<proteinExistence type="predicted"/>
<feature type="compositionally biased region" description="Gly residues" evidence="1">
    <location>
        <begin position="299"/>
        <end position="310"/>
    </location>
</feature>
<sequence length="310" mass="34141">MLTLQMGNKWTYITIGVGGALLNFEIPSMMERVCKEPEQADMKGKVASVKTPHALGRPFIWNKEGARPPSSMASPAMATTTTTTKAGMQHGSDYVMYSRRTTPKARVERTHTEDDRAAPAEAKEEQMASDGTKNVATMATAIKRARSHHVSTLSSSQDGTWMSMIKTQFWLVVSLRKWTKEVLKAILGPLALEVVEAKVMMDRDNGGDNGLEDYLISGNRVTRPVNALLVVVASFLVVEIGIVTNSYYGSDPRYVGCYNGRSFYGANRGYDRYSSRDGYGRDDDNYRDTRYGDHDSGQDGCGSGGPTRYG</sequence>
<evidence type="ECO:0000313" key="3">
    <source>
        <dbReference type="Proteomes" id="UP000886520"/>
    </source>
</evidence>
<reference evidence="2" key="1">
    <citation type="submission" date="2021-01" db="EMBL/GenBank/DDBJ databases">
        <title>Adiantum capillus-veneris genome.</title>
        <authorList>
            <person name="Fang Y."/>
            <person name="Liao Q."/>
        </authorList>
    </citation>
    <scope>NUCLEOTIDE SEQUENCE</scope>
    <source>
        <strain evidence="2">H3</strain>
        <tissue evidence="2">Leaf</tissue>
    </source>
</reference>
<feature type="compositionally biased region" description="Basic and acidic residues" evidence="1">
    <location>
        <begin position="274"/>
        <end position="297"/>
    </location>
</feature>
<comment type="caution">
    <text evidence="2">The sequence shown here is derived from an EMBL/GenBank/DDBJ whole genome shotgun (WGS) entry which is preliminary data.</text>
</comment>
<feature type="compositionally biased region" description="Basic and acidic residues" evidence="1">
    <location>
        <begin position="105"/>
        <end position="126"/>
    </location>
</feature>
<dbReference type="AlphaFoldDB" id="A0A9D4ZIC4"/>
<evidence type="ECO:0000313" key="2">
    <source>
        <dbReference type="EMBL" id="KAI5076539.1"/>
    </source>
</evidence>
<keyword evidence="3" id="KW-1185">Reference proteome</keyword>
<name>A0A9D4ZIC4_ADICA</name>
<feature type="region of interest" description="Disordered" evidence="1">
    <location>
        <begin position="274"/>
        <end position="310"/>
    </location>
</feature>
<evidence type="ECO:0000256" key="1">
    <source>
        <dbReference type="SAM" id="MobiDB-lite"/>
    </source>
</evidence>